<name>A0A9P6WJK5_9ASCO</name>
<evidence type="ECO:0000313" key="2">
    <source>
        <dbReference type="Proteomes" id="UP000697127"/>
    </source>
</evidence>
<dbReference type="Proteomes" id="UP000697127">
    <property type="component" value="Unassembled WGS sequence"/>
</dbReference>
<dbReference type="AlphaFoldDB" id="A0A9P6WJK5"/>
<protein>
    <submittedName>
        <fullName evidence="1">Uncharacterized protein</fullName>
    </submittedName>
</protein>
<reference evidence="1" key="1">
    <citation type="submission" date="2020-11" db="EMBL/GenBank/DDBJ databases">
        <title>Kefir isolates.</title>
        <authorList>
            <person name="Marcisauskas S."/>
            <person name="Kim Y."/>
            <person name="Blasche S."/>
        </authorList>
    </citation>
    <scope>NUCLEOTIDE SEQUENCE</scope>
    <source>
        <strain evidence="1">Olga-1</strain>
    </source>
</reference>
<organism evidence="1 2">
    <name type="scientific">Pichia californica</name>
    <dbReference type="NCBI Taxonomy" id="460514"/>
    <lineage>
        <taxon>Eukaryota</taxon>
        <taxon>Fungi</taxon>
        <taxon>Dikarya</taxon>
        <taxon>Ascomycota</taxon>
        <taxon>Saccharomycotina</taxon>
        <taxon>Pichiomycetes</taxon>
        <taxon>Pichiales</taxon>
        <taxon>Pichiaceae</taxon>
        <taxon>Pichia</taxon>
    </lineage>
</organism>
<sequence>MECYDVIQKAPRKLRDKPTNIARPGATNRRLDRFYIYKNILDRHRFRYKLYNQPTRSTHFPVSITIKERSRRKQKQRNIYFPQQHYSLRCPPIPNYLLKDPEFTRLLFKPTTIWQDDIKLSFEFYTKTITERSKKLIKMFKEIHGNPSEEDLKNNLEGAHSGNFLSPTFKELNSRFTKFLDQTTFSNPTIAEATSFFRNLYSDRHEVDPHTIIDFIHRQFNFNLQYTLSRAAVHFR</sequence>
<keyword evidence="2" id="KW-1185">Reference proteome</keyword>
<comment type="caution">
    <text evidence="1">The sequence shown here is derived from an EMBL/GenBank/DDBJ whole genome shotgun (WGS) entry which is preliminary data.</text>
</comment>
<accession>A0A9P6WJK5</accession>
<dbReference type="EMBL" id="PUHW01000293">
    <property type="protein sequence ID" value="KAG0687238.1"/>
    <property type="molecule type" value="Genomic_DNA"/>
</dbReference>
<evidence type="ECO:0000313" key="1">
    <source>
        <dbReference type="EMBL" id="KAG0687238.1"/>
    </source>
</evidence>
<proteinExistence type="predicted"/>
<gene>
    <name evidence="1" type="ORF">C6P40_002634</name>
</gene>